<evidence type="ECO:0000313" key="1">
    <source>
        <dbReference type="EMBL" id="KAJ8629554.1"/>
    </source>
</evidence>
<proteinExistence type="predicted"/>
<organism evidence="1 2">
    <name type="scientific">Persea americana</name>
    <name type="common">Avocado</name>
    <dbReference type="NCBI Taxonomy" id="3435"/>
    <lineage>
        <taxon>Eukaryota</taxon>
        <taxon>Viridiplantae</taxon>
        <taxon>Streptophyta</taxon>
        <taxon>Embryophyta</taxon>
        <taxon>Tracheophyta</taxon>
        <taxon>Spermatophyta</taxon>
        <taxon>Magnoliopsida</taxon>
        <taxon>Magnoliidae</taxon>
        <taxon>Laurales</taxon>
        <taxon>Lauraceae</taxon>
        <taxon>Persea</taxon>
    </lineage>
</organism>
<keyword evidence="2" id="KW-1185">Reference proteome</keyword>
<name>A0ACC2L7Y0_PERAE</name>
<dbReference type="Proteomes" id="UP001234297">
    <property type="component" value="Chromosome 7"/>
</dbReference>
<accession>A0ACC2L7Y0</accession>
<dbReference type="EMBL" id="CM056815">
    <property type="protein sequence ID" value="KAJ8629554.1"/>
    <property type="molecule type" value="Genomic_DNA"/>
</dbReference>
<gene>
    <name evidence="1" type="ORF">MRB53_022877</name>
</gene>
<protein>
    <submittedName>
        <fullName evidence="1">Uncharacterized protein</fullName>
    </submittedName>
</protein>
<reference evidence="1 2" key="1">
    <citation type="journal article" date="2022" name="Hortic Res">
        <title>A haplotype resolved chromosomal level avocado genome allows analysis of novel avocado genes.</title>
        <authorList>
            <person name="Nath O."/>
            <person name="Fletcher S.J."/>
            <person name="Hayward A."/>
            <person name="Shaw L.M."/>
            <person name="Masouleh A.K."/>
            <person name="Furtado A."/>
            <person name="Henry R.J."/>
            <person name="Mitter N."/>
        </authorList>
    </citation>
    <scope>NUCLEOTIDE SEQUENCE [LARGE SCALE GENOMIC DNA]</scope>
    <source>
        <strain evidence="2">cv. Hass</strain>
    </source>
</reference>
<sequence>MGLWLPWRVGWGCVGRLEWYETKGRTSFGSVALNSADLAMTKIWSGRWSWVVLRVGCYISSSRWAWGRGVGGVLRIVGAPRFVGFVCGVGGGWEGVLLGCDRLKRNFKV</sequence>
<evidence type="ECO:0000313" key="2">
    <source>
        <dbReference type="Proteomes" id="UP001234297"/>
    </source>
</evidence>
<comment type="caution">
    <text evidence="1">The sequence shown here is derived from an EMBL/GenBank/DDBJ whole genome shotgun (WGS) entry which is preliminary data.</text>
</comment>